<organism evidence="1 2">
    <name type="scientific">Chelatococcus asaccharovorans</name>
    <dbReference type="NCBI Taxonomy" id="28210"/>
    <lineage>
        <taxon>Bacteria</taxon>
        <taxon>Pseudomonadati</taxon>
        <taxon>Pseudomonadota</taxon>
        <taxon>Alphaproteobacteria</taxon>
        <taxon>Hyphomicrobiales</taxon>
        <taxon>Chelatococcaceae</taxon>
        <taxon>Chelatococcus</taxon>
    </lineage>
</organism>
<protein>
    <submittedName>
        <fullName evidence="1">Uncharacterized protein</fullName>
    </submittedName>
</protein>
<dbReference type="AlphaFoldDB" id="A0A2V3UCM6"/>
<accession>A0A2V3UCM6</accession>
<dbReference type="OrthoDB" id="1030000at2"/>
<evidence type="ECO:0000313" key="1">
    <source>
        <dbReference type="EMBL" id="PXW61692.1"/>
    </source>
</evidence>
<name>A0A2V3UCM6_9HYPH</name>
<proteinExistence type="predicted"/>
<dbReference type="EMBL" id="QJJK01000003">
    <property type="protein sequence ID" value="PXW61692.1"/>
    <property type="molecule type" value="Genomic_DNA"/>
</dbReference>
<evidence type="ECO:0000313" key="2">
    <source>
        <dbReference type="Proteomes" id="UP000248021"/>
    </source>
</evidence>
<dbReference type="Pfam" id="PF20562">
    <property type="entry name" value="DUF6772"/>
    <property type="match status" value="1"/>
</dbReference>
<keyword evidence="2" id="KW-1185">Reference proteome</keyword>
<reference evidence="1 2" key="1">
    <citation type="submission" date="2018-05" db="EMBL/GenBank/DDBJ databases">
        <title>Genomic Encyclopedia of Type Strains, Phase IV (KMG-IV): sequencing the most valuable type-strain genomes for metagenomic binning, comparative biology and taxonomic classification.</title>
        <authorList>
            <person name="Goeker M."/>
        </authorList>
    </citation>
    <scope>NUCLEOTIDE SEQUENCE [LARGE SCALE GENOMIC DNA]</scope>
    <source>
        <strain evidence="1 2">DSM 6462</strain>
    </source>
</reference>
<dbReference type="Proteomes" id="UP000248021">
    <property type="component" value="Unassembled WGS sequence"/>
</dbReference>
<sequence length="297" mass="33654">MTDIAGNDLRRAMQMANPSLSRFDPLPRIITFDDFDRGFSGWTQLVGNYEEDLDSMLPGYAQHLSPMLSTLPHWDAGSHGSFDGSYALKIATRPKRGAQNVAIKRLTFRHAGPIRIEAYVTFKPEASELKLSEADVRSFGFLYDLQVGDGAGDGGQRVMPHMRFLNALDGEHIQRWQFKPQTTSFKPIGHDDKTVSHYHLAPEGWVDLPGGEQRLCYNEIPTKVNWTYLCLDFDLATMQCTGFRCNDRVFDVSTYEPIRIPAMKNLWCMLNLGFFAETDTDKRAFLYVDSVCLSGDF</sequence>
<gene>
    <name evidence="1" type="ORF">C7450_103210</name>
</gene>
<comment type="caution">
    <text evidence="1">The sequence shown here is derived from an EMBL/GenBank/DDBJ whole genome shotgun (WGS) entry which is preliminary data.</text>
</comment>
<dbReference type="InterPro" id="IPR046663">
    <property type="entry name" value="DUF6772"/>
</dbReference>
<dbReference type="RefSeq" id="WP_110373993.1">
    <property type="nucleotide sequence ID" value="NZ_JAHBRY010000001.1"/>
</dbReference>